<protein>
    <recommendedName>
        <fullName evidence="4">Secreted protein</fullName>
    </recommendedName>
</protein>
<accession>A0A2T3Z041</accession>
<keyword evidence="1" id="KW-0732">Signal</keyword>
<dbReference type="AlphaFoldDB" id="A0A2T3Z041"/>
<organism evidence="2 3">
    <name type="scientific">Trichoderma asperellum (strain ATCC 204424 / CBS 433.97 / NBRC 101777)</name>
    <dbReference type="NCBI Taxonomy" id="1042311"/>
    <lineage>
        <taxon>Eukaryota</taxon>
        <taxon>Fungi</taxon>
        <taxon>Dikarya</taxon>
        <taxon>Ascomycota</taxon>
        <taxon>Pezizomycotina</taxon>
        <taxon>Sordariomycetes</taxon>
        <taxon>Hypocreomycetidae</taxon>
        <taxon>Hypocreales</taxon>
        <taxon>Hypocreaceae</taxon>
        <taxon>Trichoderma</taxon>
    </lineage>
</organism>
<evidence type="ECO:0000313" key="2">
    <source>
        <dbReference type="EMBL" id="PTB38189.1"/>
    </source>
</evidence>
<evidence type="ECO:0000313" key="3">
    <source>
        <dbReference type="Proteomes" id="UP000240493"/>
    </source>
</evidence>
<gene>
    <name evidence="2" type="ORF">M441DRAFT_248206</name>
</gene>
<feature type="chain" id="PRO_5015653542" description="Secreted protein" evidence="1">
    <location>
        <begin position="21"/>
        <end position="197"/>
    </location>
</feature>
<reference evidence="2 3" key="1">
    <citation type="submission" date="2016-07" db="EMBL/GenBank/DDBJ databases">
        <title>Multiple horizontal gene transfer events from other fungi enriched the ability of initially mycotrophic Trichoderma (Ascomycota) to feed on dead plant biomass.</title>
        <authorList>
            <consortium name="DOE Joint Genome Institute"/>
            <person name="Aerts A."/>
            <person name="Atanasova L."/>
            <person name="Chenthamara K."/>
            <person name="Zhang J."/>
            <person name="Grujic M."/>
            <person name="Henrissat B."/>
            <person name="Kuo A."/>
            <person name="Salamov A."/>
            <person name="Lipzen A."/>
            <person name="Labutti K."/>
            <person name="Barry K."/>
            <person name="Miao Y."/>
            <person name="Rahimi M.J."/>
            <person name="Shen Q."/>
            <person name="Grigoriev I.V."/>
            <person name="Kubicek C.P."/>
            <person name="Druzhinina I.S."/>
        </authorList>
    </citation>
    <scope>NUCLEOTIDE SEQUENCE [LARGE SCALE GENOMIC DNA]</scope>
    <source>
        <strain evidence="2 3">CBS 433.97</strain>
    </source>
</reference>
<keyword evidence="3" id="KW-1185">Reference proteome</keyword>
<evidence type="ECO:0008006" key="4">
    <source>
        <dbReference type="Google" id="ProtNLM"/>
    </source>
</evidence>
<dbReference type="EMBL" id="KZ679266">
    <property type="protein sequence ID" value="PTB38189.1"/>
    <property type="molecule type" value="Genomic_DNA"/>
</dbReference>
<feature type="signal peptide" evidence="1">
    <location>
        <begin position="1"/>
        <end position="20"/>
    </location>
</feature>
<dbReference type="Proteomes" id="UP000240493">
    <property type="component" value="Unassembled WGS sequence"/>
</dbReference>
<sequence>MLLACVRVCVCLCVWAGGRASGETFWRACWASKCRYLRWHRGRAASADSRARCVLQLDDERKHGSLALFINMRRAESLTCARNRKAMGGQDKSSRVRVFLSGACFTRSSLVVTCFSTPSPTDAPSNLFTSISPHLSFVFFLSLYFCSVKCHQLFCFAAILILLHPAARATIQQHSTVSQQQQQQQQQTTRSYSCCNS</sequence>
<evidence type="ECO:0000256" key="1">
    <source>
        <dbReference type="SAM" id="SignalP"/>
    </source>
</evidence>
<name>A0A2T3Z041_TRIA4</name>
<proteinExistence type="predicted"/>